<comment type="caution">
    <text evidence="3">The sequence shown here is derived from an EMBL/GenBank/DDBJ whole genome shotgun (WGS) entry which is preliminary data.</text>
</comment>
<feature type="transmembrane region" description="Helical" evidence="2">
    <location>
        <begin position="265"/>
        <end position="286"/>
    </location>
</feature>
<feature type="transmembrane region" description="Helical" evidence="2">
    <location>
        <begin position="292"/>
        <end position="313"/>
    </location>
</feature>
<gene>
    <name evidence="3" type="ORF">HYH03_015163</name>
</gene>
<sequence length="497" mass="51292">MSAPEASSAGQLQGDYEDNSVTIQFALAFNAVKNALVAVIVFNEAQSIGYVAYAFHLGMQHSGTVGYIIYLIFFNLSRASFLAVLLVVASGYMITRSDLGPHKQHVVFVPLTVLVTGLITDFSFYALQSAPDANTYDLTTMSTLAASMWFICSVLNLAALILAWLYLFEALGRETAALEEEHKQRTGKLAEEQAAAAQQELAAAAAAAGHRGYAALGGAGAVAVGVPVGAAVATPASNDPEAGGSSETVAEFMAYTSKKKVLSRFSAGVAVYLIADICVLLLPAFFNHVVQSTLQVLLFAAYVVFIVALLVLFRPQEASSYLMVGFSEEDAEAKGVNQLSTGIAMTELGGHGSDSDDEISRLRPAAPSAGVGPSPAGAAASGGPSSSSGGAPPRPAARAKADARAEARAAKAAAKAAARSDDRYSKLSGGALPVSTGTADGVAAPEFTVPPPPRPAGRGRYVPKSPSGGPFTLGDDDEDEPSDSVRAPLTRPPGKEC</sequence>
<feature type="transmembrane region" description="Helical" evidence="2">
    <location>
        <begin position="147"/>
        <end position="168"/>
    </location>
</feature>
<dbReference type="OrthoDB" id="514505at2759"/>
<accession>A0A835XQ31</accession>
<evidence type="ECO:0000256" key="1">
    <source>
        <dbReference type="SAM" id="MobiDB-lite"/>
    </source>
</evidence>
<evidence type="ECO:0000313" key="3">
    <source>
        <dbReference type="EMBL" id="KAG2486201.1"/>
    </source>
</evidence>
<name>A0A835XQ31_9CHLO</name>
<feature type="transmembrane region" description="Helical" evidence="2">
    <location>
        <begin position="67"/>
        <end position="94"/>
    </location>
</feature>
<dbReference type="EMBL" id="JAEHOE010000116">
    <property type="protein sequence ID" value="KAG2486201.1"/>
    <property type="molecule type" value="Genomic_DNA"/>
</dbReference>
<dbReference type="AlphaFoldDB" id="A0A835XQ31"/>
<dbReference type="Proteomes" id="UP000612055">
    <property type="component" value="Unassembled WGS sequence"/>
</dbReference>
<keyword evidence="2" id="KW-0472">Membrane</keyword>
<evidence type="ECO:0000313" key="4">
    <source>
        <dbReference type="Proteomes" id="UP000612055"/>
    </source>
</evidence>
<proteinExistence type="predicted"/>
<organism evidence="3 4">
    <name type="scientific">Edaphochlamys debaryana</name>
    <dbReference type="NCBI Taxonomy" id="47281"/>
    <lineage>
        <taxon>Eukaryota</taxon>
        <taxon>Viridiplantae</taxon>
        <taxon>Chlorophyta</taxon>
        <taxon>core chlorophytes</taxon>
        <taxon>Chlorophyceae</taxon>
        <taxon>CS clade</taxon>
        <taxon>Chlamydomonadales</taxon>
        <taxon>Chlamydomonadales incertae sedis</taxon>
        <taxon>Edaphochlamys</taxon>
    </lineage>
</organism>
<feature type="region of interest" description="Disordered" evidence="1">
    <location>
        <begin position="346"/>
        <end position="497"/>
    </location>
</feature>
<reference evidence="3" key="1">
    <citation type="journal article" date="2020" name="bioRxiv">
        <title>Comparative genomics of Chlamydomonas.</title>
        <authorList>
            <person name="Craig R.J."/>
            <person name="Hasan A.R."/>
            <person name="Ness R.W."/>
            <person name="Keightley P.D."/>
        </authorList>
    </citation>
    <scope>NUCLEOTIDE SEQUENCE</scope>
    <source>
        <strain evidence="3">CCAP 11/70</strain>
    </source>
</reference>
<protein>
    <submittedName>
        <fullName evidence="3">Uncharacterized protein</fullName>
    </submittedName>
</protein>
<keyword evidence="2" id="KW-1133">Transmembrane helix</keyword>
<feature type="compositionally biased region" description="Low complexity" evidence="1">
    <location>
        <begin position="363"/>
        <end position="391"/>
    </location>
</feature>
<keyword evidence="4" id="KW-1185">Reference proteome</keyword>
<evidence type="ECO:0000256" key="2">
    <source>
        <dbReference type="SAM" id="Phobius"/>
    </source>
</evidence>
<feature type="compositionally biased region" description="Basic and acidic residues" evidence="1">
    <location>
        <begin position="399"/>
        <end position="409"/>
    </location>
</feature>
<feature type="transmembrane region" description="Helical" evidence="2">
    <location>
        <begin position="106"/>
        <end position="127"/>
    </location>
</feature>
<keyword evidence="2" id="KW-0812">Transmembrane</keyword>